<dbReference type="EMBL" id="MU839837">
    <property type="protein sequence ID" value="KAK1753692.1"/>
    <property type="molecule type" value="Genomic_DNA"/>
</dbReference>
<gene>
    <name evidence="2" type="ORF">QBC47DRAFT_326192</name>
</gene>
<proteinExistence type="predicted"/>
<feature type="region of interest" description="Disordered" evidence="1">
    <location>
        <begin position="1"/>
        <end position="51"/>
    </location>
</feature>
<sequence>MPPKRAAPSSAAASKPPAKKSRPSTEGTGTENAAAPEPTRDPRWAPLSGSANADMNYKITMSNPVEAYSFTLLCQPPFPNSDEDDEDDEEDEEDEEEEDEAPKKQRCDGGKTCICSKPASEYPDHPWKLSVAGKTKYFIQHTQCDLRDPDNFGMYTFNDHMAYGVLEVIQNLFLDYQNASDNVKEQWAVCEALGLLLACGRGMEMSMIDDGELFEKTLLLVGHLFLSMLARLERENLLSKDSEILNLGTIMAIYMMIAAQTDGGFQANPPKESIGPKKDGKNWRPTEFPSHILAYARKYDIELVGPHNIEELVSEAKEDADLPVPESNTGAKADPFGFEKALKAYSLRYRGVTQFLSKRKKAGKTPIGGDALDITSWTSAERKASAYDGKDPFGAKEIAALKKGDVLGMR</sequence>
<keyword evidence="3" id="KW-1185">Reference proteome</keyword>
<protein>
    <submittedName>
        <fullName evidence="2">Uncharacterized protein</fullName>
    </submittedName>
</protein>
<evidence type="ECO:0000313" key="3">
    <source>
        <dbReference type="Proteomes" id="UP001239445"/>
    </source>
</evidence>
<name>A0AAJ0B902_9PEZI</name>
<dbReference type="AlphaFoldDB" id="A0AAJ0B902"/>
<comment type="caution">
    <text evidence="2">The sequence shown here is derived from an EMBL/GenBank/DDBJ whole genome shotgun (WGS) entry which is preliminary data.</text>
</comment>
<feature type="compositionally biased region" description="Low complexity" evidence="1">
    <location>
        <begin position="1"/>
        <end position="16"/>
    </location>
</feature>
<reference evidence="2" key="1">
    <citation type="submission" date="2023-06" db="EMBL/GenBank/DDBJ databases">
        <title>Genome-scale phylogeny and comparative genomics of the fungal order Sordariales.</title>
        <authorList>
            <consortium name="Lawrence Berkeley National Laboratory"/>
            <person name="Hensen N."/>
            <person name="Bonometti L."/>
            <person name="Westerberg I."/>
            <person name="Brannstrom I.O."/>
            <person name="Guillou S."/>
            <person name="Cros-Aarteil S."/>
            <person name="Calhoun S."/>
            <person name="Haridas S."/>
            <person name="Kuo A."/>
            <person name="Mondo S."/>
            <person name="Pangilinan J."/>
            <person name="Riley R."/>
            <person name="Labutti K."/>
            <person name="Andreopoulos B."/>
            <person name="Lipzen A."/>
            <person name="Chen C."/>
            <person name="Yanf M."/>
            <person name="Daum C."/>
            <person name="Ng V."/>
            <person name="Clum A."/>
            <person name="Steindorff A."/>
            <person name="Ohm R."/>
            <person name="Martin F."/>
            <person name="Silar P."/>
            <person name="Natvig D."/>
            <person name="Lalanne C."/>
            <person name="Gautier V."/>
            <person name="Ament-Velasquez S.L."/>
            <person name="Kruys A."/>
            <person name="Hutchinson M.I."/>
            <person name="Powell A.J."/>
            <person name="Barry K."/>
            <person name="Miller A.N."/>
            <person name="Grigoriev I.V."/>
            <person name="Debuchy R."/>
            <person name="Gladieux P."/>
            <person name="Thoren M.H."/>
            <person name="Johannesson H."/>
        </authorList>
    </citation>
    <scope>NUCLEOTIDE SEQUENCE</scope>
    <source>
        <strain evidence="2">PSN4</strain>
    </source>
</reference>
<feature type="compositionally biased region" description="Acidic residues" evidence="1">
    <location>
        <begin position="81"/>
        <end position="100"/>
    </location>
</feature>
<organism evidence="2 3">
    <name type="scientific">Echria macrotheca</name>
    <dbReference type="NCBI Taxonomy" id="438768"/>
    <lineage>
        <taxon>Eukaryota</taxon>
        <taxon>Fungi</taxon>
        <taxon>Dikarya</taxon>
        <taxon>Ascomycota</taxon>
        <taxon>Pezizomycotina</taxon>
        <taxon>Sordariomycetes</taxon>
        <taxon>Sordariomycetidae</taxon>
        <taxon>Sordariales</taxon>
        <taxon>Schizotheciaceae</taxon>
        <taxon>Echria</taxon>
    </lineage>
</organism>
<feature type="region of interest" description="Disordered" evidence="1">
    <location>
        <begin position="73"/>
        <end position="108"/>
    </location>
</feature>
<accession>A0AAJ0B902</accession>
<dbReference type="Proteomes" id="UP001239445">
    <property type="component" value="Unassembled WGS sequence"/>
</dbReference>
<evidence type="ECO:0000256" key="1">
    <source>
        <dbReference type="SAM" id="MobiDB-lite"/>
    </source>
</evidence>
<evidence type="ECO:0000313" key="2">
    <source>
        <dbReference type="EMBL" id="KAK1753692.1"/>
    </source>
</evidence>